<organism evidence="7 8">
    <name type="scientific">Dysgonomonas capnocytophagoides</name>
    <dbReference type="NCBI Taxonomy" id="45254"/>
    <lineage>
        <taxon>Bacteria</taxon>
        <taxon>Pseudomonadati</taxon>
        <taxon>Bacteroidota</taxon>
        <taxon>Bacteroidia</taxon>
        <taxon>Bacteroidales</taxon>
        <taxon>Dysgonomonadaceae</taxon>
        <taxon>Dysgonomonas</taxon>
    </lineage>
</organism>
<dbReference type="GO" id="GO:0016020">
    <property type="term" value="C:membrane"/>
    <property type="evidence" value="ECO:0007669"/>
    <property type="project" value="UniProtKB-SubCell"/>
</dbReference>
<dbReference type="AlphaFoldDB" id="A0A4Y8KZU5"/>
<dbReference type="STRING" id="1121485.GCA_000426485_02035"/>
<evidence type="ECO:0000256" key="1">
    <source>
        <dbReference type="ARBA" id="ARBA00004141"/>
    </source>
</evidence>
<evidence type="ECO:0000256" key="2">
    <source>
        <dbReference type="ARBA" id="ARBA00022692"/>
    </source>
</evidence>
<comment type="caution">
    <text evidence="7">The sequence shown here is derived from an EMBL/GenBank/DDBJ whole genome shotgun (WGS) entry which is preliminary data.</text>
</comment>
<feature type="transmembrane region" description="Helical" evidence="5">
    <location>
        <begin position="37"/>
        <end position="68"/>
    </location>
</feature>
<keyword evidence="3 5" id="KW-1133">Transmembrane helix</keyword>
<dbReference type="InterPro" id="IPR010432">
    <property type="entry name" value="RDD"/>
</dbReference>
<dbReference type="Proteomes" id="UP000297861">
    <property type="component" value="Unassembled WGS sequence"/>
</dbReference>
<feature type="domain" description="RDD" evidence="6">
    <location>
        <begin position="73"/>
        <end position="199"/>
    </location>
</feature>
<feature type="transmembrane region" description="Helical" evidence="5">
    <location>
        <begin position="195"/>
        <end position="218"/>
    </location>
</feature>
<feature type="transmembrane region" description="Helical" evidence="5">
    <location>
        <begin position="75"/>
        <end position="95"/>
    </location>
</feature>
<feature type="transmembrane region" description="Helical" evidence="5">
    <location>
        <begin position="146"/>
        <end position="167"/>
    </location>
</feature>
<evidence type="ECO:0000313" key="7">
    <source>
        <dbReference type="EMBL" id="TFD95041.1"/>
    </source>
</evidence>
<evidence type="ECO:0000256" key="4">
    <source>
        <dbReference type="ARBA" id="ARBA00023136"/>
    </source>
</evidence>
<keyword evidence="2 5" id="KW-0812">Transmembrane</keyword>
<feature type="transmembrane region" description="Helical" evidence="5">
    <location>
        <begin position="101"/>
        <end position="120"/>
    </location>
</feature>
<name>A0A4Y8KZU5_9BACT</name>
<evidence type="ECO:0000256" key="5">
    <source>
        <dbReference type="SAM" id="Phobius"/>
    </source>
</evidence>
<proteinExistence type="predicted"/>
<gene>
    <name evidence="7" type="ORF">E2605_14580</name>
</gene>
<evidence type="ECO:0000313" key="8">
    <source>
        <dbReference type="Proteomes" id="UP000297861"/>
    </source>
</evidence>
<keyword evidence="4 5" id="KW-0472">Membrane</keyword>
<protein>
    <recommendedName>
        <fullName evidence="6">RDD domain-containing protein</fullName>
    </recommendedName>
</protein>
<evidence type="ECO:0000259" key="6">
    <source>
        <dbReference type="Pfam" id="PF06271"/>
    </source>
</evidence>
<accession>A0A4Y8KZU5</accession>
<evidence type="ECO:0000256" key="3">
    <source>
        <dbReference type="ARBA" id="ARBA00022989"/>
    </source>
</evidence>
<keyword evidence="8" id="KW-1185">Reference proteome</keyword>
<dbReference type="Pfam" id="PF06271">
    <property type="entry name" value="RDD"/>
    <property type="match status" value="1"/>
</dbReference>
<comment type="subcellular location">
    <subcellularLocation>
        <location evidence="1">Membrane</location>
        <topology evidence="1">Multi-pass membrane protein</topology>
    </subcellularLocation>
</comment>
<sequence>MISVCLYYVYLEVPYFIRKKSLSQGKVKAADLKRMNWFTIFLLLLFFGIHVNKIISISNICYLIYFIFLMKIKRLVAFYIDLIFILFPGTIISLFMHEHPLAIIIVFSLIFSLILNKDILDGQSLGKRILKLKVVKKKGQSTPSKLICCIRNIFLFLWPIDLFLILFTGRKFGDYIAQTEVVTKTSASGFVTRNIITRSILFIIITAVIISLILYFTVYNSRSYRLLYI</sequence>
<dbReference type="EMBL" id="SOML01000009">
    <property type="protein sequence ID" value="TFD95041.1"/>
    <property type="molecule type" value="Genomic_DNA"/>
</dbReference>
<reference evidence="7 8" key="1">
    <citation type="submission" date="2019-03" db="EMBL/GenBank/DDBJ databases">
        <title>San Antonio Military Medical Center submission to MRSN (WRAIR), pending publication.</title>
        <authorList>
            <person name="Blyth D.M."/>
            <person name="Mccarthy S.L."/>
            <person name="Schall S.E."/>
            <person name="Stam J.A."/>
            <person name="Ong A.C."/>
            <person name="Mcgann P.T."/>
        </authorList>
    </citation>
    <scope>NUCLEOTIDE SEQUENCE [LARGE SCALE GENOMIC DNA]</scope>
    <source>
        <strain evidence="7 8">MRSN571793</strain>
    </source>
</reference>